<feature type="compositionally biased region" description="Acidic residues" evidence="1">
    <location>
        <begin position="242"/>
        <end position="253"/>
    </location>
</feature>
<dbReference type="AlphaFoldDB" id="A0AAV0XXK9"/>
<gene>
    <name evidence="3" type="ORF">MEUPH1_LOCUS26097</name>
</gene>
<dbReference type="GO" id="GO:0003676">
    <property type="term" value="F:nucleic acid binding"/>
    <property type="evidence" value="ECO:0007669"/>
    <property type="project" value="InterPro"/>
</dbReference>
<comment type="caution">
    <text evidence="3">The sequence shown here is derived from an EMBL/GenBank/DDBJ whole genome shotgun (WGS) entry which is preliminary data.</text>
</comment>
<dbReference type="Proteomes" id="UP001160148">
    <property type="component" value="Unassembled WGS sequence"/>
</dbReference>
<dbReference type="InterPro" id="IPR012337">
    <property type="entry name" value="RNaseH-like_sf"/>
</dbReference>
<dbReference type="InterPro" id="IPR036397">
    <property type="entry name" value="RNaseH_sf"/>
</dbReference>
<evidence type="ECO:0000259" key="2">
    <source>
        <dbReference type="Pfam" id="PF18701"/>
    </source>
</evidence>
<reference evidence="3 4" key="1">
    <citation type="submission" date="2023-01" db="EMBL/GenBank/DDBJ databases">
        <authorList>
            <person name="Whitehead M."/>
        </authorList>
    </citation>
    <scope>NUCLEOTIDE SEQUENCE [LARGE SCALE GENOMIC DNA]</scope>
</reference>
<feature type="region of interest" description="Disordered" evidence="1">
    <location>
        <begin position="226"/>
        <end position="253"/>
    </location>
</feature>
<dbReference type="SUPFAM" id="SSF53098">
    <property type="entry name" value="Ribonuclease H-like"/>
    <property type="match status" value="1"/>
</dbReference>
<dbReference type="EMBL" id="CARXXK010001022">
    <property type="protein sequence ID" value="CAI6372192.1"/>
    <property type="molecule type" value="Genomic_DNA"/>
</dbReference>
<sequence length="253" mass="28498">MARRGQCQELFSDNGTNFVGADRILQTHIQECQKSTKVHNFLSSRRIDWHFIPPSAPHFGGNWEAAVKSAKKHLLPVSKGVMMTFDETTTLLCRIEAVLNSWPLTPLSSDPSDFNALTASHFLIGSPLQLPSEPDCTAIPQNRLRQFKLMQAQSQNFWKRWSSEYLPQCQRRGKWTKLTRNIKVGDLAVLKNDNSPPLLWDLVRVTKVHPGPDGIVRAVTVRNSSGSDFKRPENKLAVLPTENDEVGEEQNAS</sequence>
<keyword evidence="4" id="KW-1185">Reference proteome</keyword>
<name>A0AAV0XXK9_9HEMI</name>
<dbReference type="Pfam" id="PF18701">
    <property type="entry name" value="DUF5641"/>
    <property type="match status" value="1"/>
</dbReference>
<organism evidence="3 4">
    <name type="scientific">Macrosiphum euphorbiae</name>
    <name type="common">potato aphid</name>
    <dbReference type="NCBI Taxonomy" id="13131"/>
    <lineage>
        <taxon>Eukaryota</taxon>
        <taxon>Metazoa</taxon>
        <taxon>Ecdysozoa</taxon>
        <taxon>Arthropoda</taxon>
        <taxon>Hexapoda</taxon>
        <taxon>Insecta</taxon>
        <taxon>Pterygota</taxon>
        <taxon>Neoptera</taxon>
        <taxon>Paraneoptera</taxon>
        <taxon>Hemiptera</taxon>
        <taxon>Sternorrhyncha</taxon>
        <taxon>Aphidomorpha</taxon>
        <taxon>Aphidoidea</taxon>
        <taxon>Aphididae</taxon>
        <taxon>Macrosiphini</taxon>
        <taxon>Macrosiphum</taxon>
    </lineage>
</organism>
<protein>
    <recommendedName>
        <fullName evidence="2">DUF5641 domain-containing protein</fullName>
    </recommendedName>
</protein>
<dbReference type="InterPro" id="IPR040676">
    <property type="entry name" value="DUF5641"/>
</dbReference>
<evidence type="ECO:0000256" key="1">
    <source>
        <dbReference type="SAM" id="MobiDB-lite"/>
    </source>
</evidence>
<accession>A0AAV0XXK9</accession>
<evidence type="ECO:0000313" key="3">
    <source>
        <dbReference type="EMBL" id="CAI6372192.1"/>
    </source>
</evidence>
<dbReference type="PANTHER" id="PTHR47331">
    <property type="entry name" value="PHD-TYPE DOMAIN-CONTAINING PROTEIN"/>
    <property type="match status" value="1"/>
</dbReference>
<feature type="domain" description="DUF5641" evidence="2">
    <location>
        <begin position="146"/>
        <end position="239"/>
    </location>
</feature>
<dbReference type="Gene3D" id="3.30.420.10">
    <property type="entry name" value="Ribonuclease H-like superfamily/Ribonuclease H"/>
    <property type="match status" value="1"/>
</dbReference>
<proteinExistence type="predicted"/>
<evidence type="ECO:0000313" key="4">
    <source>
        <dbReference type="Proteomes" id="UP001160148"/>
    </source>
</evidence>